<evidence type="ECO:0000256" key="3">
    <source>
        <dbReference type="ARBA" id="ARBA00022989"/>
    </source>
</evidence>
<feature type="transmembrane region" description="Helical" evidence="5">
    <location>
        <begin position="151"/>
        <end position="170"/>
    </location>
</feature>
<dbReference type="EC" id="7.1.1.-" evidence="5"/>
<dbReference type="AlphaFoldDB" id="A0A6C0P1Y9"/>
<dbReference type="RefSeq" id="WP_162642417.1">
    <property type="nucleotide sequence ID" value="NZ_CP048286.1"/>
</dbReference>
<sequence>MDAAQQLQSLTWSDAAYLAPEWILIVSMIALAVLDLFLPRRAITGWLTLAGLLVSLGAVIYRLIDLANAAPQMNANGQLASAAIRIMADSYRIDYFSSLMKIVFLVATALIVLMSLGTVKRSDIPDRGEFYYLLLPAVCGAMIMASSGDMITLYIGLELLSITTYVLVGIRKHAVQSTEAAFKYVVTGGISSALLLFGMSYLYGITGATNLGAIAEGIKTHGIDYPAMLYVAFFFIIAGLGIKIAAAPFHYWATDVYQGAPTPITAFLAVVSKGAAFAVIFRIVYNLAFYASSPGKPVTQDVFLVLLILAAAAMLIGSTMALRQFNVKRLFALSGVANAGYMLVPVGLSIKGMHYSGVGEFIFYLAVYLLMTIGALSVVAVISKSAGHEEVGGFAGLYYRAPWTAIAMIVFVLSLAGLPITGGFFGKLFILLGAAQSKDYWIAAVMVVSSVISYYFYFGLIRQMFMRSTSDADVHVPVTSGIVIWLCALATVALGIVPGPVLDWINSHFSLMNDLFIPFQ</sequence>
<keyword evidence="5" id="KW-0520">NAD</keyword>
<dbReference type="GO" id="GO:0042773">
    <property type="term" value="P:ATP synthesis coupled electron transport"/>
    <property type="evidence" value="ECO:0007669"/>
    <property type="project" value="InterPro"/>
</dbReference>
<evidence type="ECO:0000256" key="6">
    <source>
        <dbReference type="RuleBase" id="RU000320"/>
    </source>
</evidence>
<dbReference type="EMBL" id="CP048286">
    <property type="protein sequence ID" value="QHW32560.1"/>
    <property type="molecule type" value="Genomic_DNA"/>
</dbReference>
<comment type="subunit">
    <text evidence="5">NDH-1 is composed of 14 different subunits. Subunits NuoA, H, J, K, L, M, N constitute the membrane sector of the complex.</text>
</comment>
<dbReference type="GO" id="GO:0005886">
    <property type="term" value="C:plasma membrane"/>
    <property type="evidence" value="ECO:0007669"/>
    <property type="project" value="UniProtKB-SubCell"/>
</dbReference>
<comment type="function">
    <text evidence="5">NDH-1 shuttles electrons from NADH, via FMN and iron-sulfur (Fe-S) centers, to quinones in the respiratory chain. The immediate electron acceptor for the enzyme in this species is believed to be a menaquinone. Couples the redox reaction to proton translocation (for every two electrons transferred, four hydrogen ions are translocated across the cytoplasmic membrane), and thus conserves the redox energy in a proton gradient.</text>
</comment>
<dbReference type="KEGG" id="prz:GZH47_18235"/>
<feature type="transmembrane region" description="Helical" evidence="5">
    <location>
        <begin position="182"/>
        <end position="203"/>
    </location>
</feature>
<feature type="transmembrane region" description="Helical" evidence="5">
    <location>
        <begin position="95"/>
        <end position="116"/>
    </location>
</feature>
<evidence type="ECO:0000259" key="7">
    <source>
        <dbReference type="Pfam" id="PF00361"/>
    </source>
</evidence>
<feature type="transmembrane region" description="Helical" evidence="5">
    <location>
        <begin position="128"/>
        <end position="145"/>
    </location>
</feature>
<organism evidence="8 9">
    <name type="scientific">Paenibacillus rhizovicinus</name>
    <dbReference type="NCBI Taxonomy" id="2704463"/>
    <lineage>
        <taxon>Bacteria</taxon>
        <taxon>Bacillati</taxon>
        <taxon>Bacillota</taxon>
        <taxon>Bacilli</taxon>
        <taxon>Bacillales</taxon>
        <taxon>Paenibacillaceae</taxon>
        <taxon>Paenibacillus</taxon>
    </lineage>
</organism>
<comment type="subcellular location">
    <subcellularLocation>
        <location evidence="1 5">Cell membrane</location>
        <topology evidence="1 5">Multi-pass membrane protein</topology>
    </subcellularLocation>
    <subcellularLocation>
        <location evidence="6">Membrane</location>
        <topology evidence="6">Multi-pass membrane protein</topology>
    </subcellularLocation>
</comment>
<gene>
    <name evidence="5" type="primary">nuoN</name>
    <name evidence="8" type="ORF">GZH47_18235</name>
</gene>
<dbReference type="Pfam" id="PF00361">
    <property type="entry name" value="Proton_antipo_M"/>
    <property type="match status" value="1"/>
</dbReference>
<proteinExistence type="inferred from homology"/>
<keyword evidence="3 5" id="KW-1133">Transmembrane helix</keyword>
<keyword evidence="5" id="KW-0813">Transport</keyword>
<dbReference type="GO" id="GO:0050136">
    <property type="term" value="F:NADH dehydrogenase (quinone) (non-electrogenic) activity"/>
    <property type="evidence" value="ECO:0007669"/>
    <property type="project" value="UniProtKB-UniRule"/>
</dbReference>
<keyword evidence="5" id="KW-1003">Cell membrane</keyword>
<keyword evidence="9" id="KW-1185">Reference proteome</keyword>
<feature type="transmembrane region" description="Helical" evidence="5">
    <location>
        <begin position="45"/>
        <end position="64"/>
    </location>
</feature>
<keyword evidence="4 5" id="KW-0472">Membrane</keyword>
<dbReference type="NCBIfam" id="TIGR01770">
    <property type="entry name" value="NDH_I_N"/>
    <property type="match status" value="1"/>
</dbReference>
<reference evidence="8 9" key="1">
    <citation type="submission" date="2020-02" db="EMBL/GenBank/DDBJ databases">
        <title>Paenibacillus sp. nov., isolated from rhizosphere soil of tomato.</title>
        <authorList>
            <person name="Weon H.-Y."/>
            <person name="Lee S.A."/>
        </authorList>
    </citation>
    <scope>NUCLEOTIDE SEQUENCE [LARGE SCALE GENOMIC DNA]</scope>
    <source>
        <strain evidence="8 9">14171R-81</strain>
    </source>
</reference>
<dbReference type="InterPro" id="IPR001750">
    <property type="entry name" value="ND/Mrp_TM"/>
</dbReference>
<evidence type="ECO:0000256" key="2">
    <source>
        <dbReference type="ARBA" id="ARBA00022692"/>
    </source>
</evidence>
<keyword evidence="5" id="KW-0874">Quinone</keyword>
<feature type="transmembrane region" description="Helical" evidence="5">
    <location>
        <begin position="482"/>
        <end position="502"/>
    </location>
</feature>
<feature type="transmembrane region" description="Helical" evidence="5">
    <location>
        <begin position="227"/>
        <end position="252"/>
    </location>
</feature>
<keyword evidence="2 5" id="KW-0812">Transmembrane</keyword>
<evidence type="ECO:0000256" key="5">
    <source>
        <dbReference type="HAMAP-Rule" id="MF_00445"/>
    </source>
</evidence>
<feature type="transmembrane region" description="Helical" evidence="5">
    <location>
        <begin position="302"/>
        <end position="323"/>
    </location>
</feature>
<evidence type="ECO:0000256" key="4">
    <source>
        <dbReference type="ARBA" id="ARBA00023136"/>
    </source>
</evidence>
<feature type="transmembrane region" description="Helical" evidence="5">
    <location>
        <begin position="264"/>
        <end position="290"/>
    </location>
</feature>
<dbReference type="InterPro" id="IPR010096">
    <property type="entry name" value="NADH-Q_OxRdtase_suN/2"/>
</dbReference>
<dbReference type="PANTHER" id="PTHR22773">
    <property type="entry name" value="NADH DEHYDROGENASE"/>
    <property type="match status" value="1"/>
</dbReference>
<dbReference type="Proteomes" id="UP000479114">
    <property type="component" value="Chromosome"/>
</dbReference>
<evidence type="ECO:0000313" key="9">
    <source>
        <dbReference type="Proteomes" id="UP000479114"/>
    </source>
</evidence>
<feature type="transmembrane region" description="Helical" evidence="5">
    <location>
        <begin position="330"/>
        <end position="350"/>
    </location>
</feature>
<feature type="transmembrane region" description="Helical" evidence="5">
    <location>
        <begin position="440"/>
        <end position="461"/>
    </location>
</feature>
<comment type="catalytic activity">
    <reaction evidence="5">
        <text>a quinone + NADH + 5 H(+)(in) = a quinol + NAD(+) + 4 H(+)(out)</text>
        <dbReference type="Rhea" id="RHEA:57888"/>
        <dbReference type="ChEBI" id="CHEBI:15378"/>
        <dbReference type="ChEBI" id="CHEBI:24646"/>
        <dbReference type="ChEBI" id="CHEBI:57540"/>
        <dbReference type="ChEBI" id="CHEBI:57945"/>
        <dbReference type="ChEBI" id="CHEBI:132124"/>
    </reaction>
</comment>
<keyword evidence="5" id="KW-1278">Translocase</keyword>
<name>A0A6C0P1Y9_9BACL</name>
<evidence type="ECO:0000256" key="1">
    <source>
        <dbReference type="ARBA" id="ARBA00004651"/>
    </source>
</evidence>
<comment type="similarity">
    <text evidence="5">Belongs to the complex I subunit 2 family.</text>
</comment>
<dbReference type="GO" id="GO:0048038">
    <property type="term" value="F:quinone binding"/>
    <property type="evidence" value="ECO:0007669"/>
    <property type="project" value="UniProtKB-KW"/>
</dbReference>
<dbReference type="GO" id="GO:0008137">
    <property type="term" value="F:NADH dehydrogenase (ubiquinone) activity"/>
    <property type="evidence" value="ECO:0007669"/>
    <property type="project" value="InterPro"/>
</dbReference>
<feature type="transmembrane region" description="Helical" evidence="5">
    <location>
        <begin position="362"/>
        <end position="382"/>
    </location>
</feature>
<protein>
    <recommendedName>
        <fullName evidence="5">NADH-quinone oxidoreductase subunit N</fullName>
        <ecNumber evidence="5">7.1.1.-</ecNumber>
    </recommendedName>
    <alternativeName>
        <fullName evidence="5">NADH dehydrogenase I subunit N</fullName>
    </alternativeName>
    <alternativeName>
        <fullName evidence="5">NDH-1 subunit N</fullName>
    </alternativeName>
</protein>
<accession>A0A6C0P1Y9</accession>
<feature type="transmembrane region" description="Helical" evidence="5">
    <location>
        <begin position="403"/>
        <end position="434"/>
    </location>
</feature>
<dbReference type="HAMAP" id="MF_00445">
    <property type="entry name" value="NDH1_NuoN_1"/>
    <property type="match status" value="1"/>
</dbReference>
<evidence type="ECO:0000313" key="8">
    <source>
        <dbReference type="EMBL" id="QHW32560.1"/>
    </source>
</evidence>
<feature type="transmembrane region" description="Helical" evidence="5">
    <location>
        <begin position="15"/>
        <end position="38"/>
    </location>
</feature>
<feature type="domain" description="NADH:quinone oxidoreductase/Mrp antiporter transmembrane" evidence="7">
    <location>
        <begin position="147"/>
        <end position="453"/>
    </location>
</feature>